<dbReference type="InterPro" id="IPR056141">
    <property type="entry name" value="DUF7724"/>
</dbReference>
<reference evidence="2" key="1">
    <citation type="submission" date="2019-04" db="EMBL/GenBank/DDBJ databases">
        <title>Evolution of Biomass-Degrading Anaerobic Consortia Revealed by Metagenomics.</title>
        <authorList>
            <person name="Peng X."/>
        </authorList>
    </citation>
    <scope>NUCLEOTIDE SEQUENCE</scope>
    <source>
        <strain evidence="2">SIG240</strain>
    </source>
</reference>
<protein>
    <recommendedName>
        <fullName evidence="1">DUF7724 domain-containing protein</fullName>
    </recommendedName>
</protein>
<name>A0A927WMZ8_SELRU</name>
<comment type="caution">
    <text evidence="2">The sequence shown here is derived from an EMBL/GenBank/DDBJ whole genome shotgun (WGS) entry which is preliminary data.</text>
</comment>
<organism evidence="2 3">
    <name type="scientific">Selenomonas ruminantium</name>
    <dbReference type="NCBI Taxonomy" id="971"/>
    <lineage>
        <taxon>Bacteria</taxon>
        <taxon>Bacillati</taxon>
        <taxon>Bacillota</taxon>
        <taxon>Negativicutes</taxon>
        <taxon>Selenomonadales</taxon>
        <taxon>Selenomonadaceae</taxon>
        <taxon>Selenomonas</taxon>
    </lineage>
</organism>
<evidence type="ECO:0000313" key="2">
    <source>
        <dbReference type="EMBL" id="MBE6092459.1"/>
    </source>
</evidence>
<accession>A0A927WMZ8</accession>
<sequence length="99" mass="11686">MTEQHIAVLSNEADITSFACKEQVVRFRTSRHLLRYTKILEWDNGYLVVMARYDNSAQDEEEYIDMIPILQNLYMEPQEFLRDIKGVCLGYDKCKRDCG</sequence>
<evidence type="ECO:0000313" key="3">
    <source>
        <dbReference type="Proteomes" id="UP000761380"/>
    </source>
</evidence>
<dbReference type="Pfam" id="PF24849">
    <property type="entry name" value="DUF7724"/>
    <property type="match status" value="1"/>
</dbReference>
<proteinExistence type="predicted"/>
<feature type="domain" description="DUF7724" evidence="1">
    <location>
        <begin position="6"/>
        <end position="91"/>
    </location>
</feature>
<gene>
    <name evidence="2" type="ORF">E7201_04675</name>
</gene>
<dbReference type="Proteomes" id="UP000761380">
    <property type="component" value="Unassembled WGS sequence"/>
</dbReference>
<dbReference type="EMBL" id="SVBY01000024">
    <property type="protein sequence ID" value="MBE6092459.1"/>
    <property type="molecule type" value="Genomic_DNA"/>
</dbReference>
<dbReference type="AlphaFoldDB" id="A0A927WMZ8"/>
<evidence type="ECO:0000259" key="1">
    <source>
        <dbReference type="Pfam" id="PF24849"/>
    </source>
</evidence>